<dbReference type="InParanoid" id="B7PDI7"/>
<dbReference type="AlphaFoldDB" id="B7PDI7"/>
<proteinExistence type="predicted"/>
<dbReference type="EMBL" id="ABJB010780840">
    <property type="status" value="NOT_ANNOTATED_CDS"/>
    <property type="molecule type" value="Genomic_DNA"/>
</dbReference>
<gene>
    <name evidence="2" type="ORF">IscW_ISCW017285</name>
</gene>
<dbReference type="Proteomes" id="UP000001555">
    <property type="component" value="Unassembled WGS sequence"/>
</dbReference>
<dbReference type="EMBL" id="DS690007">
    <property type="protein sequence ID" value="EEC04659.1"/>
    <property type="molecule type" value="Genomic_DNA"/>
</dbReference>
<accession>B7PDI7</accession>
<dbReference type="VEuPathDB" id="VectorBase:ISCI017285"/>
<dbReference type="HOGENOM" id="CLU_2888242_0_0_1"/>
<name>B7PDI7_IXOSC</name>
<dbReference type="PaxDb" id="6945-B7PDI7"/>
<organism>
    <name type="scientific">Ixodes scapularis</name>
    <name type="common">Black-legged tick</name>
    <name type="synonym">Deer tick</name>
    <dbReference type="NCBI Taxonomy" id="6945"/>
    <lineage>
        <taxon>Eukaryota</taxon>
        <taxon>Metazoa</taxon>
        <taxon>Ecdysozoa</taxon>
        <taxon>Arthropoda</taxon>
        <taxon>Chelicerata</taxon>
        <taxon>Arachnida</taxon>
        <taxon>Acari</taxon>
        <taxon>Parasitiformes</taxon>
        <taxon>Ixodida</taxon>
        <taxon>Ixodoidea</taxon>
        <taxon>Ixodidae</taxon>
        <taxon>Ixodinae</taxon>
        <taxon>Ixodes</taxon>
    </lineage>
</organism>
<dbReference type="VEuPathDB" id="VectorBase:ISCW017285"/>
<evidence type="ECO:0000256" key="1">
    <source>
        <dbReference type="SAM" id="MobiDB-lite"/>
    </source>
</evidence>
<reference evidence="3" key="2">
    <citation type="submission" date="2020-05" db="UniProtKB">
        <authorList>
            <consortium name="EnsemblMetazoa"/>
        </authorList>
    </citation>
    <scope>IDENTIFICATION</scope>
    <source>
        <strain evidence="3">wikel</strain>
    </source>
</reference>
<feature type="compositionally biased region" description="Basic and acidic residues" evidence="1">
    <location>
        <begin position="20"/>
        <end position="31"/>
    </location>
</feature>
<reference evidence="2 4" key="1">
    <citation type="submission" date="2008-03" db="EMBL/GenBank/DDBJ databases">
        <title>Annotation of Ixodes scapularis.</title>
        <authorList>
            <consortium name="Ixodes scapularis Genome Project Consortium"/>
            <person name="Caler E."/>
            <person name="Hannick L.I."/>
            <person name="Bidwell S."/>
            <person name="Joardar V."/>
            <person name="Thiagarajan M."/>
            <person name="Amedeo P."/>
            <person name="Galinsky K.J."/>
            <person name="Schobel S."/>
            <person name="Inman J."/>
            <person name="Hostetler J."/>
            <person name="Miller J."/>
            <person name="Hammond M."/>
            <person name="Megy K."/>
            <person name="Lawson D."/>
            <person name="Kodira C."/>
            <person name="Sutton G."/>
            <person name="Meyer J."/>
            <person name="Hill C.A."/>
            <person name="Birren B."/>
            <person name="Nene V."/>
            <person name="Collins F."/>
            <person name="Alarcon-Chaidez F."/>
            <person name="Wikel S."/>
            <person name="Strausberg R."/>
        </authorList>
    </citation>
    <scope>NUCLEOTIDE SEQUENCE [LARGE SCALE GENOMIC DNA]</scope>
    <source>
        <strain evidence="4">Wikel</strain>
        <strain evidence="2">Wikel colony</strain>
    </source>
</reference>
<feature type="region of interest" description="Disordered" evidence="1">
    <location>
        <begin position="1"/>
        <end position="63"/>
    </location>
</feature>
<protein>
    <submittedName>
        <fullName evidence="2 3">Uncharacterized protein</fullName>
    </submittedName>
</protein>
<sequence length="63" mass="6698">MPNSQEGKAFTAAPLSGDRIGGEAERDENVTPREASATNNKDTALVEDHVDEVDIEGKTVKEG</sequence>
<keyword evidence="4" id="KW-1185">Reference proteome</keyword>
<evidence type="ECO:0000313" key="2">
    <source>
        <dbReference type="EMBL" id="EEC04659.1"/>
    </source>
</evidence>
<evidence type="ECO:0000313" key="3">
    <source>
        <dbReference type="EnsemblMetazoa" id="ISCW017285-PA"/>
    </source>
</evidence>
<dbReference type="EnsemblMetazoa" id="ISCW017285-RA">
    <property type="protein sequence ID" value="ISCW017285-PA"/>
    <property type="gene ID" value="ISCW017285"/>
</dbReference>
<evidence type="ECO:0000313" key="4">
    <source>
        <dbReference type="Proteomes" id="UP000001555"/>
    </source>
</evidence>